<comment type="subcellular location">
    <subcellularLocation>
        <location evidence="1 5">Secreted</location>
    </subcellularLocation>
</comment>
<dbReference type="Pfam" id="PF16810">
    <property type="entry name" value="RXLR"/>
    <property type="match status" value="1"/>
</dbReference>
<comment type="caution">
    <text evidence="7">The sequence shown here is derived from an EMBL/GenBank/DDBJ whole genome shotgun (WGS) entry which is preliminary data.</text>
</comment>
<dbReference type="OrthoDB" id="120062at2759"/>
<sequence>MRLTSILPAMVVAICLAACRAAGDFDQTKRVMNDSPVHSHDSTAKRLLRTHQENG</sequence>
<proteinExistence type="inferred from homology"/>
<feature type="signal peptide" evidence="5">
    <location>
        <begin position="1"/>
        <end position="21"/>
    </location>
</feature>
<protein>
    <recommendedName>
        <fullName evidence="5">RxLR effector protein</fullName>
    </recommendedName>
</protein>
<reference evidence="7 8" key="1">
    <citation type="submission" date="2013-11" db="EMBL/GenBank/DDBJ databases">
        <title>The Genome Sequence of Phytophthora parasitica P1976.</title>
        <authorList>
            <consortium name="The Broad Institute Genomics Platform"/>
            <person name="Russ C."/>
            <person name="Tyler B."/>
            <person name="Panabieres F."/>
            <person name="Shan W."/>
            <person name="Tripathy S."/>
            <person name="Grunwald N."/>
            <person name="Machado M."/>
            <person name="Johnson C.S."/>
            <person name="Walker B."/>
            <person name="Young S."/>
            <person name="Zeng Q."/>
            <person name="Gargeya S."/>
            <person name="Fitzgerald M."/>
            <person name="Haas B."/>
            <person name="Abouelleil A."/>
            <person name="Allen A.W."/>
            <person name="Alvarado L."/>
            <person name="Arachchi H.M."/>
            <person name="Berlin A.M."/>
            <person name="Chapman S.B."/>
            <person name="Gainer-Dewar J."/>
            <person name="Goldberg J."/>
            <person name="Griggs A."/>
            <person name="Gujja S."/>
            <person name="Hansen M."/>
            <person name="Howarth C."/>
            <person name="Imamovic A."/>
            <person name="Ireland A."/>
            <person name="Larimer J."/>
            <person name="McCowan C."/>
            <person name="Murphy C."/>
            <person name="Pearson M."/>
            <person name="Poon T.W."/>
            <person name="Priest M."/>
            <person name="Roberts A."/>
            <person name="Saif S."/>
            <person name="Shea T."/>
            <person name="Sisk P."/>
            <person name="Sykes S."/>
            <person name="Wortman J."/>
            <person name="Nusbaum C."/>
            <person name="Birren B."/>
        </authorList>
    </citation>
    <scope>NUCLEOTIDE SEQUENCE [LARGE SCALE GENOMIC DNA]</scope>
    <source>
        <strain evidence="7 8">P1976</strain>
    </source>
</reference>
<comment type="function">
    <text evidence="5">Effector that suppresses plant defense responses during pathogen infection.</text>
</comment>
<evidence type="ECO:0000256" key="1">
    <source>
        <dbReference type="ARBA" id="ARBA00004613"/>
    </source>
</evidence>
<feature type="region of interest" description="Disordered" evidence="6">
    <location>
        <begin position="33"/>
        <end position="55"/>
    </location>
</feature>
<evidence type="ECO:0000256" key="6">
    <source>
        <dbReference type="SAM" id="MobiDB-lite"/>
    </source>
</evidence>
<evidence type="ECO:0000256" key="3">
    <source>
        <dbReference type="ARBA" id="ARBA00022525"/>
    </source>
</evidence>
<evidence type="ECO:0000313" key="7">
    <source>
        <dbReference type="EMBL" id="ETO62429.1"/>
    </source>
</evidence>
<gene>
    <name evidence="7" type="ORF">F444_19661</name>
</gene>
<evidence type="ECO:0000256" key="5">
    <source>
        <dbReference type="RuleBase" id="RU367124"/>
    </source>
</evidence>
<evidence type="ECO:0000256" key="2">
    <source>
        <dbReference type="ARBA" id="ARBA00010400"/>
    </source>
</evidence>
<dbReference type="InterPro" id="IPR031825">
    <property type="entry name" value="RXLR"/>
</dbReference>
<accession>A0A080Z718</accession>
<name>A0A080Z718_PHYNI</name>
<feature type="non-terminal residue" evidence="7">
    <location>
        <position position="55"/>
    </location>
</feature>
<evidence type="ECO:0000313" key="8">
    <source>
        <dbReference type="Proteomes" id="UP000028582"/>
    </source>
</evidence>
<dbReference type="GO" id="GO:0005576">
    <property type="term" value="C:extracellular region"/>
    <property type="evidence" value="ECO:0007669"/>
    <property type="project" value="UniProtKB-SubCell"/>
</dbReference>
<dbReference type="Proteomes" id="UP000028582">
    <property type="component" value="Unassembled WGS sequence"/>
</dbReference>
<keyword evidence="4 5" id="KW-0732">Signal</keyword>
<evidence type="ECO:0000256" key="4">
    <source>
        <dbReference type="ARBA" id="ARBA00022729"/>
    </source>
</evidence>
<comment type="similarity">
    <text evidence="2 5">Belongs to the RxLR effector family.</text>
</comment>
<feature type="chain" id="PRO_5028511106" description="RxLR effector protein" evidence="5">
    <location>
        <begin position="22"/>
        <end position="55"/>
    </location>
</feature>
<organism evidence="7 8">
    <name type="scientific">Phytophthora nicotianae P1976</name>
    <dbReference type="NCBI Taxonomy" id="1317066"/>
    <lineage>
        <taxon>Eukaryota</taxon>
        <taxon>Sar</taxon>
        <taxon>Stramenopiles</taxon>
        <taxon>Oomycota</taxon>
        <taxon>Peronosporomycetes</taxon>
        <taxon>Peronosporales</taxon>
        <taxon>Peronosporaceae</taxon>
        <taxon>Phytophthora</taxon>
    </lineage>
</organism>
<comment type="domain">
    <text evidence="5">The RxLR-dEER motif acts to carry the protein into the host cell cytoplasm through binding to cell surface phosphatidylinositol-3-phosphate.</text>
</comment>
<dbReference type="EMBL" id="ANJA01003593">
    <property type="protein sequence ID" value="ETO62429.1"/>
    <property type="molecule type" value="Genomic_DNA"/>
</dbReference>
<dbReference type="AlphaFoldDB" id="A0A080Z718"/>
<keyword evidence="3 5" id="KW-0964">Secreted</keyword>